<dbReference type="AlphaFoldDB" id="A0A918UIT5"/>
<dbReference type="Proteomes" id="UP000630936">
    <property type="component" value="Unassembled WGS sequence"/>
</dbReference>
<name>A0A918UIT5_9ACTN</name>
<organism evidence="2 3">
    <name type="scientific">Streptomyces inusitatus</name>
    <dbReference type="NCBI Taxonomy" id="68221"/>
    <lineage>
        <taxon>Bacteria</taxon>
        <taxon>Bacillati</taxon>
        <taxon>Actinomycetota</taxon>
        <taxon>Actinomycetes</taxon>
        <taxon>Kitasatosporales</taxon>
        <taxon>Streptomycetaceae</taxon>
        <taxon>Streptomyces</taxon>
    </lineage>
</organism>
<sequence>MSGKGLGVQDFYAEPTEGELRPFLDGWHPHRPEKVKPPVEPAPPKPEPERWRDGFNDARRDQGWRYGPQGRAQWWRR</sequence>
<reference evidence="2" key="1">
    <citation type="journal article" date="2014" name="Int. J. Syst. Evol. Microbiol.">
        <title>Complete genome sequence of Corynebacterium casei LMG S-19264T (=DSM 44701T), isolated from a smear-ripened cheese.</title>
        <authorList>
            <consortium name="US DOE Joint Genome Institute (JGI-PGF)"/>
            <person name="Walter F."/>
            <person name="Albersmeier A."/>
            <person name="Kalinowski J."/>
            <person name="Ruckert C."/>
        </authorList>
    </citation>
    <scope>NUCLEOTIDE SEQUENCE</scope>
    <source>
        <strain evidence="2">JCM 4988</strain>
    </source>
</reference>
<feature type="region of interest" description="Disordered" evidence="1">
    <location>
        <begin position="20"/>
        <end position="77"/>
    </location>
</feature>
<comment type="caution">
    <text evidence="2">The sequence shown here is derived from an EMBL/GenBank/DDBJ whole genome shotgun (WGS) entry which is preliminary data.</text>
</comment>
<dbReference type="EMBL" id="BMWG01000001">
    <property type="protein sequence ID" value="GGZ13439.1"/>
    <property type="molecule type" value="Genomic_DNA"/>
</dbReference>
<accession>A0A918UIT5</accession>
<protein>
    <submittedName>
        <fullName evidence="2">Uncharacterized protein</fullName>
    </submittedName>
</protein>
<gene>
    <name evidence="2" type="ORF">GCM10010387_01840</name>
</gene>
<proteinExistence type="predicted"/>
<keyword evidence="3" id="KW-1185">Reference proteome</keyword>
<feature type="compositionally biased region" description="Basic and acidic residues" evidence="1">
    <location>
        <begin position="46"/>
        <end position="63"/>
    </location>
</feature>
<evidence type="ECO:0000313" key="3">
    <source>
        <dbReference type="Proteomes" id="UP000630936"/>
    </source>
</evidence>
<feature type="compositionally biased region" description="Basic and acidic residues" evidence="1">
    <location>
        <begin position="20"/>
        <end position="37"/>
    </location>
</feature>
<reference evidence="2" key="2">
    <citation type="submission" date="2020-09" db="EMBL/GenBank/DDBJ databases">
        <authorList>
            <person name="Sun Q."/>
            <person name="Ohkuma M."/>
        </authorList>
    </citation>
    <scope>NUCLEOTIDE SEQUENCE</scope>
    <source>
        <strain evidence="2">JCM 4988</strain>
    </source>
</reference>
<evidence type="ECO:0000313" key="2">
    <source>
        <dbReference type="EMBL" id="GGZ13439.1"/>
    </source>
</evidence>
<evidence type="ECO:0000256" key="1">
    <source>
        <dbReference type="SAM" id="MobiDB-lite"/>
    </source>
</evidence>